<keyword evidence="2" id="KW-0812">Transmembrane</keyword>
<dbReference type="Pfam" id="PF20684">
    <property type="entry name" value="Fung_rhodopsin"/>
    <property type="match status" value="1"/>
</dbReference>
<gene>
    <name evidence="4" type="ORF">LECACI_7A005595</name>
</gene>
<feature type="transmembrane region" description="Helical" evidence="2">
    <location>
        <begin position="88"/>
        <end position="108"/>
    </location>
</feature>
<dbReference type="PANTHER" id="PTHR39614">
    <property type="entry name" value="INTEGRAL MEMBRANE PROTEIN"/>
    <property type="match status" value="1"/>
</dbReference>
<accession>A0AAI8Z0Z2</accession>
<feature type="domain" description="Rhodopsin" evidence="3">
    <location>
        <begin position="30"/>
        <end position="106"/>
    </location>
</feature>
<evidence type="ECO:0000259" key="3">
    <source>
        <dbReference type="Pfam" id="PF20684"/>
    </source>
</evidence>
<keyword evidence="2" id="KW-0472">Membrane</keyword>
<name>A0AAI8Z0Z2_9PEZI</name>
<evidence type="ECO:0000313" key="5">
    <source>
        <dbReference type="Proteomes" id="UP001296104"/>
    </source>
</evidence>
<evidence type="ECO:0000256" key="1">
    <source>
        <dbReference type="SAM" id="MobiDB-lite"/>
    </source>
</evidence>
<dbReference type="PANTHER" id="PTHR39614:SF2">
    <property type="entry name" value="INTEGRAL MEMBRANE PROTEIN"/>
    <property type="match status" value="1"/>
</dbReference>
<evidence type="ECO:0000256" key="2">
    <source>
        <dbReference type="SAM" id="Phobius"/>
    </source>
</evidence>
<protein>
    <submittedName>
        <fullName evidence="4">MFS transporter</fullName>
    </submittedName>
</protein>
<dbReference type="EMBL" id="CAVMBE010000036">
    <property type="protein sequence ID" value="CAK4030437.1"/>
    <property type="molecule type" value="Genomic_DNA"/>
</dbReference>
<reference evidence="4" key="1">
    <citation type="submission" date="2023-11" db="EMBL/GenBank/DDBJ databases">
        <authorList>
            <person name="Alioto T."/>
            <person name="Alioto T."/>
            <person name="Gomez Garrido J."/>
        </authorList>
    </citation>
    <scope>NUCLEOTIDE SEQUENCE</scope>
</reference>
<dbReference type="AlphaFoldDB" id="A0AAI8Z0Z2"/>
<comment type="caution">
    <text evidence="4">The sequence shown here is derived from an EMBL/GenBank/DDBJ whole genome shotgun (WGS) entry which is preliminary data.</text>
</comment>
<organism evidence="4 5">
    <name type="scientific">Lecanosticta acicola</name>
    <dbReference type="NCBI Taxonomy" id="111012"/>
    <lineage>
        <taxon>Eukaryota</taxon>
        <taxon>Fungi</taxon>
        <taxon>Dikarya</taxon>
        <taxon>Ascomycota</taxon>
        <taxon>Pezizomycotina</taxon>
        <taxon>Dothideomycetes</taxon>
        <taxon>Dothideomycetidae</taxon>
        <taxon>Mycosphaerellales</taxon>
        <taxon>Mycosphaerellaceae</taxon>
        <taxon>Lecanosticta</taxon>
    </lineage>
</organism>
<feature type="region of interest" description="Disordered" evidence="1">
    <location>
        <begin position="173"/>
        <end position="198"/>
    </location>
</feature>
<dbReference type="InterPro" id="IPR049326">
    <property type="entry name" value="Rhodopsin_dom_fungi"/>
</dbReference>
<proteinExistence type="predicted"/>
<dbReference type="Proteomes" id="UP001296104">
    <property type="component" value="Unassembled WGS sequence"/>
</dbReference>
<sequence length="333" mass="36746">MTLFNFDAGQAFIFISNLTGVVWSILVFFIRLFLRVKVNGPFGWDDAACTVATASGVFYAVFTFMAILHGLGRDDTHLSHGNLDQMYFWLYISGFAYLVTISATMLVLPPNFVRLELIHTKVTDAQDPTLDRLDPTMLSIVTMYLSVILATVPCAKPFFAVFEGGVFRSPHGPRTATGQSFEMSGDVGGQGAAEDDGQLPENTCAEDANFDIRGARTTSSPTKIGVQLQLDKSIRLGSSFTGAQEGLPCYPSAIVEAQSARGLEHIDTFLAFLPFFALVQHVHKGVQRTSVQFCMRRGRTEQQRYRQPDIWHTNIAYIISETGERLLLQPAPG</sequence>
<keyword evidence="2" id="KW-1133">Transmembrane helix</keyword>
<evidence type="ECO:0000313" key="4">
    <source>
        <dbReference type="EMBL" id="CAK4030437.1"/>
    </source>
</evidence>
<feature type="transmembrane region" description="Helical" evidence="2">
    <location>
        <begin position="12"/>
        <end position="34"/>
    </location>
</feature>
<keyword evidence="5" id="KW-1185">Reference proteome</keyword>
<feature type="transmembrane region" description="Helical" evidence="2">
    <location>
        <begin position="46"/>
        <end position="68"/>
    </location>
</feature>